<evidence type="ECO:0000313" key="12">
    <source>
        <dbReference type="EMBL" id="SKA07120.1"/>
    </source>
</evidence>
<comment type="catalytic activity">
    <reaction evidence="6 7">
        <text>octanoyl-[ACP] + L-lysyl-[protein] = N(6)-octanoyl-L-lysyl-[protein] + holo-[ACP] + H(+)</text>
        <dbReference type="Rhea" id="RHEA:17665"/>
        <dbReference type="Rhea" id="RHEA-COMP:9636"/>
        <dbReference type="Rhea" id="RHEA-COMP:9685"/>
        <dbReference type="Rhea" id="RHEA-COMP:9752"/>
        <dbReference type="Rhea" id="RHEA-COMP:9928"/>
        <dbReference type="ChEBI" id="CHEBI:15378"/>
        <dbReference type="ChEBI" id="CHEBI:29969"/>
        <dbReference type="ChEBI" id="CHEBI:64479"/>
        <dbReference type="ChEBI" id="CHEBI:78463"/>
        <dbReference type="ChEBI" id="CHEBI:78809"/>
        <dbReference type="EC" id="2.3.1.181"/>
    </reaction>
</comment>
<feature type="active site" description="Acyl-thioester intermediate" evidence="6 8">
    <location>
        <position position="195"/>
    </location>
</feature>
<dbReference type="EMBL" id="FUWH01000009">
    <property type="protein sequence ID" value="SKA07120.1"/>
    <property type="molecule type" value="Genomic_DNA"/>
</dbReference>
<dbReference type="PROSITE" id="PS01313">
    <property type="entry name" value="LIPB"/>
    <property type="match status" value="1"/>
</dbReference>
<comment type="pathway">
    <text evidence="1 6 7">Protein modification; protein lipoylation via endogenous pathway; protein N(6)-(lipoyl)lysine from octanoyl-[acyl-carrier-protein]: step 1/2.</text>
</comment>
<dbReference type="AlphaFoldDB" id="A0A1T4QTR2"/>
<dbReference type="InterPro" id="IPR045864">
    <property type="entry name" value="aa-tRNA-synth_II/BPL/LPL"/>
</dbReference>
<gene>
    <name evidence="6" type="primary">lipB</name>
    <name evidence="12" type="ORF">SAMN04488132_109103</name>
</gene>
<evidence type="ECO:0000256" key="4">
    <source>
        <dbReference type="ARBA" id="ARBA00023315"/>
    </source>
</evidence>
<comment type="similarity">
    <text evidence="6 7">Belongs to the LipB family.</text>
</comment>
<dbReference type="InterPro" id="IPR000544">
    <property type="entry name" value="Octanoyltransferase"/>
</dbReference>
<dbReference type="CDD" id="cd16444">
    <property type="entry name" value="LipB"/>
    <property type="match status" value="1"/>
</dbReference>
<dbReference type="OrthoDB" id="9787061at2"/>
<comment type="function">
    <text evidence="5 6 7">Catalyzes the transfer of endogenously produced octanoic acid from octanoyl-acyl-carrier-protein onto the lipoyl domains of lipoate-dependent enzymes. Lipoyl-ACP can also act as a substrate although octanoyl-ACP is likely to be the physiological substrate.</text>
</comment>
<dbReference type="PANTHER" id="PTHR10993">
    <property type="entry name" value="OCTANOYLTRANSFERASE"/>
    <property type="match status" value="1"/>
</dbReference>
<feature type="domain" description="BPL/LPL catalytic" evidence="11">
    <location>
        <begin position="46"/>
        <end position="234"/>
    </location>
</feature>
<organism evidence="12 13">
    <name type="scientific">Sediminibacterium ginsengisoli</name>
    <dbReference type="NCBI Taxonomy" id="413434"/>
    <lineage>
        <taxon>Bacteria</taxon>
        <taxon>Pseudomonadati</taxon>
        <taxon>Bacteroidota</taxon>
        <taxon>Chitinophagia</taxon>
        <taxon>Chitinophagales</taxon>
        <taxon>Chitinophagaceae</taxon>
        <taxon>Sediminibacterium</taxon>
    </lineage>
</organism>
<evidence type="ECO:0000256" key="5">
    <source>
        <dbReference type="ARBA" id="ARBA00024732"/>
    </source>
</evidence>
<evidence type="ECO:0000256" key="10">
    <source>
        <dbReference type="PIRSR" id="PIRSR016262-3"/>
    </source>
</evidence>
<keyword evidence="2 6" id="KW-0963">Cytoplasm</keyword>
<feature type="binding site" evidence="6 9">
    <location>
        <begin position="177"/>
        <end position="179"/>
    </location>
    <ligand>
        <name>substrate</name>
    </ligand>
</feature>
<dbReference type="PROSITE" id="PS51733">
    <property type="entry name" value="BPL_LPL_CATALYTIC"/>
    <property type="match status" value="1"/>
</dbReference>
<dbReference type="PANTHER" id="PTHR10993:SF12">
    <property type="entry name" value="OCTANOYLTRANSFERASE"/>
    <property type="match status" value="1"/>
</dbReference>
<dbReference type="Proteomes" id="UP000190888">
    <property type="component" value="Unassembled WGS sequence"/>
</dbReference>
<feature type="binding site" evidence="6 9">
    <location>
        <begin position="91"/>
        <end position="98"/>
    </location>
    <ligand>
        <name>substrate</name>
    </ligand>
</feature>
<keyword evidence="13" id="KW-1185">Reference proteome</keyword>
<dbReference type="STRING" id="413434.SAMN04488132_109103"/>
<evidence type="ECO:0000313" key="13">
    <source>
        <dbReference type="Proteomes" id="UP000190888"/>
    </source>
</evidence>
<dbReference type="NCBIfam" id="TIGR00214">
    <property type="entry name" value="lipB"/>
    <property type="match status" value="1"/>
</dbReference>
<protein>
    <recommendedName>
        <fullName evidence="6 7">Octanoyltransferase</fullName>
        <ecNumber evidence="6 7">2.3.1.181</ecNumber>
    </recommendedName>
    <alternativeName>
        <fullName evidence="6">Lipoate-protein ligase B</fullName>
    </alternativeName>
    <alternativeName>
        <fullName evidence="6">Lipoyl/octanoyl transferase</fullName>
    </alternativeName>
    <alternativeName>
        <fullName evidence="6">Octanoyl-[acyl-carrier-protein]-protein N-octanoyltransferase</fullName>
    </alternativeName>
</protein>
<dbReference type="EC" id="2.3.1.181" evidence="6 7"/>
<reference evidence="12 13" key="1">
    <citation type="submission" date="2017-02" db="EMBL/GenBank/DDBJ databases">
        <authorList>
            <person name="Peterson S.W."/>
        </authorList>
    </citation>
    <scope>NUCLEOTIDE SEQUENCE [LARGE SCALE GENOMIC DNA]</scope>
    <source>
        <strain evidence="12 13">DSM 22335</strain>
    </source>
</reference>
<dbReference type="InterPro" id="IPR004143">
    <property type="entry name" value="BPL_LPL_catalytic"/>
</dbReference>
<sequence>MLQEVKFQDLGARGYRETWDYQENLLRNNTNIKAESRKTDVPAQLTPTSHHLLFVEHPPVYTLGKSGKESHVLISAAEREEKGIEYFHINRGGDITFHGPGQLVGYPILDLEKFRTDIGWYLRSLEEVFILTMAEYGLKGDRSPGETGVWLDPDLPGKERKICAMGIKCSRWVTMHGFAFNINTDLDYFTYIVPCGIENKQVTSLQQELGRVVDEAEVKEKVCRHFEDVFGCRLVTD</sequence>
<keyword evidence="4 6" id="KW-0012">Acyltransferase</keyword>
<feature type="site" description="Lowers pKa of active site Cys" evidence="6 10">
    <location>
        <position position="161"/>
    </location>
</feature>
<dbReference type="Pfam" id="PF21948">
    <property type="entry name" value="LplA-B_cat"/>
    <property type="match status" value="1"/>
</dbReference>
<evidence type="ECO:0000256" key="3">
    <source>
        <dbReference type="ARBA" id="ARBA00022679"/>
    </source>
</evidence>
<evidence type="ECO:0000256" key="2">
    <source>
        <dbReference type="ARBA" id="ARBA00022490"/>
    </source>
</evidence>
<comment type="subcellular location">
    <subcellularLocation>
        <location evidence="6">Cytoplasm</location>
    </subcellularLocation>
</comment>
<dbReference type="RefSeq" id="WP_078832198.1">
    <property type="nucleotide sequence ID" value="NZ_FUWH01000009.1"/>
</dbReference>
<dbReference type="Gene3D" id="3.30.930.10">
    <property type="entry name" value="Bira Bifunctional Protein, Domain 2"/>
    <property type="match status" value="1"/>
</dbReference>
<dbReference type="GO" id="GO:0033819">
    <property type="term" value="F:lipoyl(octanoyl) transferase activity"/>
    <property type="evidence" value="ECO:0007669"/>
    <property type="project" value="UniProtKB-EC"/>
</dbReference>
<comment type="miscellaneous">
    <text evidence="6">In the reaction, the free carboxyl group of octanoic acid is attached via an amide linkage to the epsilon-amino group of a specific lysine residue of lipoyl domains of lipoate-dependent enzymes.</text>
</comment>
<feature type="binding site" evidence="6 9">
    <location>
        <begin position="164"/>
        <end position="166"/>
    </location>
    <ligand>
        <name>substrate</name>
    </ligand>
</feature>
<dbReference type="HAMAP" id="MF_00013">
    <property type="entry name" value="LipB"/>
    <property type="match status" value="1"/>
</dbReference>
<keyword evidence="3 6" id="KW-0808">Transferase</keyword>
<accession>A0A1T4QTR2</accession>
<name>A0A1T4QTR2_9BACT</name>
<dbReference type="FunFam" id="3.30.930.10:FF:000035">
    <property type="entry name" value="Putative lipoyltransferase 2, mitochondrial"/>
    <property type="match status" value="1"/>
</dbReference>
<evidence type="ECO:0000259" key="11">
    <source>
        <dbReference type="PROSITE" id="PS51733"/>
    </source>
</evidence>
<evidence type="ECO:0000256" key="7">
    <source>
        <dbReference type="PIRNR" id="PIRNR016262"/>
    </source>
</evidence>
<dbReference type="NCBIfam" id="NF010925">
    <property type="entry name" value="PRK14345.1"/>
    <property type="match status" value="1"/>
</dbReference>
<evidence type="ECO:0000256" key="6">
    <source>
        <dbReference type="HAMAP-Rule" id="MF_00013"/>
    </source>
</evidence>
<dbReference type="SUPFAM" id="SSF55681">
    <property type="entry name" value="Class II aaRS and biotin synthetases"/>
    <property type="match status" value="1"/>
</dbReference>
<dbReference type="GO" id="GO:0009249">
    <property type="term" value="P:protein lipoylation"/>
    <property type="evidence" value="ECO:0007669"/>
    <property type="project" value="InterPro"/>
</dbReference>
<evidence type="ECO:0000256" key="9">
    <source>
        <dbReference type="PIRSR" id="PIRSR016262-2"/>
    </source>
</evidence>
<dbReference type="InterPro" id="IPR020605">
    <property type="entry name" value="Octanoyltransferase_CS"/>
</dbReference>
<dbReference type="GO" id="GO:0005737">
    <property type="term" value="C:cytoplasm"/>
    <property type="evidence" value="ECO:0007669"/>
    <property type="project" value="UniProtKB-SubCell"/>
</dbReference>
<evidence type="ECO:0000256" key="1">
    <source>
        <dbReference type="ARBA" id="ARBA00004821"/>
    </source>
</evidence>
<evidence type="ECO:0000256" key="8">
    <source>
        <dbReference type="PIRSR" id="PIRSR016262-1"/>
    </source>
</evidence>
<dbReference type="UniPathway" id="UPA00538">
    <property type="reaction ID" value="UER00592"/>
</dbReference>
<dbReference type="PIRSF" id="PIRSF016262">
    <property type="entry name" value="LPLase"/>
    <property type="match status" value="1"/>
</dbReference>
<proteinExistence type="inferred from homology"/>